<evidence type="ECO:0000313" key="9">
    <source>
        <dbReference type="Proteomes" id="UP000383932"/>
    </source>
</evidence>
<comment type="caution">
    <text evidence="8">The sequence shown here is derived from an EMBL/GenBank/DDBJ whole genome shotgun (WGS) entry which is preliminary data.</text>
</comment>
<protein>
    <recommendedName>
        <fullName evidence="3">D-xylose 1-dehydrogenase (NADP(+), D-xylono-1,5-lactone-forming)</fullName>
        <ecNumber evidence="3">1.1.1.179</ecNumber>
    </recommendedName>
    <alternativeName>
        <fullName evidence="4">D-xylose-NADP dehydrogenase</fullName>
    </alternativeName>
</protein>
<dbReference type="EMBL" id="SSOP01000023">
    <property type="protein sequence ID" value="KAB5594240.1"/>
    <property type="molecule type" value="Genomic_DNA"/>
</dbReference>
<dbReference type="Proteomes" id="UP000383932">
    <property type="component" value="Unassembled WGS sequence"/>
</dbReference>
<evidence type="ECO:0000256" key="4">
    <source>
        <dbReference type="ARBA" id="ARBA00042988"/>
    </source>
</evidence>
<evidence type="ECO:0000256" key="2">
    <source>
        <dbReference type="ARBA" id="ARBA00023002"/>
    </source>
</evidence>
<gene>
    <name evidence="8" type="ORF">CTheo_2321</name>
</gene>
<evidence type="ECO:0000256" key="1">
    <source>
        <dbReference type="ARBA" id="ARBA00010928"/>
    </source>
</evidence>
<name>A0A5N5QR67_9AGAM</name>
<dbReference type="InterPro" id="IPR036291">
    <property type="entry name" value="NAD(P)-bd_dom_sf"/>
</dbReference>
<dbReference type="Pfam" id="PF01408">
    <property type="entry name" value="GFO_IDH_MocA"/>
    <property type="match status" value="1"/>
</dbReference>
<evidence type="ECO:0000256" key="6">
    <source>
        <dbReference type="SAM" id="Phobius"/>
    </source>
</evidence>
<comment type="similarity">
    <text evidence="1">Belongs to the Gfo/Idh/MocA family.</text>
</comment>
<comment type="catalytic activity">
    <reaction evidence="5">
        <text>D-xylose + NADP(+) = D-xylono-1,5-lactone + NADPH + H(+)</text>
        <dbReference type="Rhea" id="RHEA:22000"/>
        <dbReference type="ChEBI" id="CHEBI:15378"/>
        <dbReference type="ChEBI" id="CHEBI:15867"/>
        <dbReference type="ChEBI" id="CHEBI:53455"/>
        <dbReference type="ChEBI" id="CHEBI:57783"/>
        <dbReference type="ChEBI" id="CHEBI:58349"/>
        <dbReference type="EC" id="1.1.1.179"/>
    </reaction>
</comment>
<dbReference type="InterPro" id="IPR050984">
    <property type="entry name" value="Gfo/Idh/MocA_domain"/>
</dbReference>
<sequence>MSADTSVFTLRWGIVATGNMAKQFVEDLLLDPTTRGVNDIRHVVRAVSSSSGAARAQEFINSVIGKGSSSSAVAYGSLEELVQDPDVDAVYVSSITSAHYENVQVCLAAKKAVLCEKAFTINASQTAHLVSLSKTHSTLLAEALWTRYFPITAHIHRLLHTDRVLGNIHRVTSDLSLDFAVRLPKHGIRDPLVGGGALLAVGVYPLTWVMLALFESPENKRTLPSIVAHMVMQERDEGAGVLQVADEQTNALLLFDKIRATGVVSCSLSMRTQPGRGVVIQGEKGELVIPWSPHRPESYTLEIYKTKTSPGSTETKEFPIAGKGLFFQADAVARALKARKLEADEYKLEDSLALMKVLDEIRRQGGLRYLPELEATTQ</sequence>
<dbReference type="PANTHER" id="PTHR22604:SF105">
    <property type="entry name" value="TRANS-1,2-DIHYDROBENZENE-1,2-DIOL DEHYDROGENASE"/>
    <property type="match status" value="1"/>
</dbReference>
<dbReference type="OrthoDB" id="2129491at2759"/>
<evidence type="ECO:0000256" key="5">
    <source>
        <dbReference type="ARBA" id="ARBA00049233"/>
    </source>
</evidence>
<keyword evidence="6" id="KW-1133">Transmembrane helix</keyword>
<dbReference type="GO" id="GO:0047837">
    <property type="term" value="F:D-xylose 1-dehydrogenase (NADP+) activity"/>
    <property type="evidence" value="ECO:0007669"/>
    <property type="project" value="UniProtKB-EC"/>
</dbReference>
<accession>A0A5N5QR67</accession>
<evidence type="ECO:0000256" key="3">
    <source>
        <dbReference type="ARBA" id="ARBA00038984"/>
    </source>
</evidence>
<dbReference type="Gene3D" id="3.30.360.10">
    <property type="entry name" value="Dihydrodipicolinate Reductase, domain 2"/>
    <property type="match status" value="1"/>
</dbReference>
<feature type="domain" description="Gfo/Idh/MocA-like oxidoreductase N-terminal" evidence="7">
    <location>
        <begin position="10"/>
        <end position="140"/>
    </location>
</feature>
<dbReference type="EC" id="1.1.1.179" evidence="3"/>
<dbReference type="SUPFAM" id="SSF51735">
    <property type="entry name" value="NAD(P)-binding Rossmann-fold domains"/>
    <property type="match status" value="1"/>
</dbReference>
<dbReference type="PANTHER" id="PTHR22604">
    <property type="entry name" value="OXIDOREDUCTASES"/>
    <property type="match status" value="1"/>
</dbReference>
<keyword evidence="6" id="KW-0812">Transmembrane</keyword>
<keyword evidence="9" id="KW-1185">Reference proteome</keyword>
<organism evidence="8 9">
    <name type="scientific">Ceratobasidium theobromae</name>
    <dbReference type="NCBI Taxonomy" id="1582974"/>
    <lineage>
        <taxon>Eukaryota</taxon>
        <taxon>Fungi</taxon>
        <taxon>Dikarya</taxon>
        <taxon>Basidiomycota</taxon>
        <taxon>Agaricomycotina</taxon>
        <taxon>Agaricomycetes</taxon>
        <taxon>Cantharellales</taxon>
        <taxon>Ceratobasidiaceae</taxon>
        <taxon>Ceratobasidium</taxon>
    </lineage>
</organism>
<reference evidence="8" key="1">
    <citation type="journal article" date="2019" name="Fungal Biol. Biotechnol.">
        <title>Draft genome sequence of fastidious pathogen Ceratobasidium theobromae, which causes vascular-streak dieback in Theobroma cacao.</title>
        <authorList>
            <person name="Ali S.S."/>
            <person name="Asman A."/>
            <person name="Shao J."/>
            <person name="Firmansyah A.P."/>
            <person name="Susilo A.W."/>
            <person name="Rosmana A."/>
            <person name="McMahon P."/>
            <person name="Junaid M."/>
            <person name="Guest D."/>
            <person name="Kheng T.Y."/>
            <person name="Meinhardt L.W."/>
            <person name="Bailey B.A."/>
        </authorList>
    </citation>
    <scope>NUCLEOTIDE SEQUENCE [LARGE SCALE GENOMIC DNA]</scope>
    <source>
        <strain evidence="8">CT2</strain>
    </source>
</reference>
<evidence type="ECO:0000259" key="7">
    <source>
        <dbReference type="Pfam" id="PF01408"/>
    </source>
</evidence>
<keyword evidence="2" id="KW-0560">Oxidoreductase</keyword>
<feature type="transmembrane region" description="Helical" evidence="6">
    <location>
        <begin position="192"/>
        <end position="214"/>
    </location>
</feature>
<reference evidence="8" key="2">
    <citation type="submission" date="2019-04" db="EMBL/GenBank/DDBJ databases">
        <authorList>
            <person name="Ali S."/>
            <person name="Shao J."/>
            <person name="Asman A."/>
            <person name="Bailey B."/>
        </authorList>
    </citation>
    <scope>NUCLEOTIDE SEQUENCE</scope>
    <source>
        <strain evidence="8">CT2</strain>
    </source>
</reference>
<dbReference type="SUPFAM" id="SSF55347">
    <property type="entry name" value="Glyceraldehyde-3-phosphate dehydrogenase-like, C-terminal domain"/>
    <property type="match status" value="1"/>
</dbReference>
<keyword evidence="6" id="KW-0472">Membrane</keyword>
<dbReference type="InterPro" id="IPR000683">
    <property type="entry name" value="Gfo/Idh/MocA-like_OxRdtase_N"/>
</dbReference>
<dbReference type="Gene3D" id="3.40.50.720">
    <property type="entry name" value="NAD(P)-binding Rossmann-like Domain"/>
    <property type="match status" value="1"/>
</dbReference>
<evidence type="ECO:0000313" key="8">
    <source>
        <dbReference type="EMBL" id="KAB5594240.1"/>
    </source>
</evidence>
<dbReference type="AlphaFoldDB" id="A0A5N5QR67"/>
<proteinExistence type="inferred from homology"/>
<dbReference type="GO" id="GO:0000166">
    <property type="term" value="F:nucleotide binding"/>
    <property type="evidence" value="ECO:0007669"/>
    <property type="project" value="InterPro"/>
</dbReference>